<dbReference type="Pfam" id="PF13439">
    <property type="entry name" value="Glyco_transf_4"/>
    <property type="match status" value="1"/>
</dbReference>
<dbReference type="CDD" id="cd03801">
    <property type="entry name" value="GT4_PimA-like"/>
    <property type="match status" value="1"/>
</dbReference>
<evidence type="ECO:0000313" key="4">
    <source>
        <dbReference type="Proteomes" id="UP000001351"/>
    </source>
</evidence>
<dbReference type="AlphaFoldDB" id="E3FQV2"/>
<dbReference type="RefSeq" id="WP_013376113.1">
    <property type="nucleotide sequence ID" value="NC_014623.1"/>
</dbReference>
<protein>
    <submittedName>
        <fullName evidence="3">Glycosyl transferase, group 1</fullName>
    </submittedName>
</protein>
<proteinExistence type="predicted"/>
<dbReference type="Proteomes" id="UP000001351">
    <property type="component" value="Chromosome"/>
</dbReference>
<dbReference type="Gene3D" id="3.40.50.2000">
    <property type="entry name" value="Glycogen Phosphorylase B"/>
    <property type="match status" value="2"/>
</dbReference>
<dbReference type="HOGENOM" id="CLU_009583_2_3_7"/>
<dbReference type="STRING" id="378806.STAUR_4203"/>
<dbReference type="InterPro" id="IPR028098">
    <property type="entry name" value="Glyco_trans_4-like_N"/>
</dbReference>
<dbReference type="CAZy" id="GT4">
    <property type="family name" value="Glycosyltransferase Family 4"/>
</dbReference>
<keyword evidence="3" id="KW-0808">Transferase</keyword>
<feature type="domain" description="Glycosyl transferase family 1" evidence="1">
    <location>
        <begin position="219"/>
        <end position="388"/>
    </location>
</feature>
<dbReference type="SUPFAM" id="SSF53756">
    <property type="entry name" value="UDP-Glycosyltransferase/glycogen phosphorylase"/>
    <property type="match status" value="1"/>
</dbReference>
<dbReference type="PANTHER" id="PTHR12526:SF638">
    <property type="entry name" value="SPORE COAT PROTEIN SA"/>
    <property type="match status" value="1"/>
</dbReference>
<dbReference type="EMBL" id="CP002271">
    <property type="protein sequence ID" value="ADO71985.1"/>
    <property type="molecule type" value="Genomic_DNA"/>
</dbReference>
<evidence type="ECO:0000259" key="1">
    <source>
        <dbReference type="Pfam" id="PF00534"/>
    </source>
</evidence>
<sequence>MNTSPSRPLKALILSMEYTPNVSGGVGTYVYELARGLAGAGCQITVLAYTPGQATVLREPNLTVHLIPPSRALLAQAAKLSLVRGVCAFNDELILHGRRCIAEERPDVIHFHQWHTHLSARQLGREFDIPVVGTSHHLSDPTERWWAQEPDPEMLEQERSFYDGSTPVITVAQAMRRLIHQTYGLALEKIHVTYCALDVTPFTQTPHSPETFARLKATVARPEDPIVLYTGRIHPQKGISAIFAAAERVLAKRPNVRFLLAGGTDSRQSTQMIHELCQRYAPLLGRIKLLGKVPRPQLALLHRIADIALVPSIFEPFPYTALEALASSRPLICTNTGGLGEVIEDGQSGLHVPIHRSGQGEQREVDVERLADAQLALLNDPERARRIALAGNRRLFERFSLKHMVIGNLDVYRQIAGMAVANPQSQLEAAV</sequence>
<dbReference type="KEGG" id="sur:STAUR_4203"/>
<dbReference type="InterPro" id="IPR001296">
    <property type="entry name" value="Glyco_trans_1"/>
</dbReference>
<evidence type="ECO:0000259" key="2">
    <source>
        <dbReference type="Pfam" id="PF13439"/>
    </source>
</evidence>
<dbReference type="OrthoDB" id="7847955at2"/>
<gene>
    <name evidence="3" type="ordered locus">STAUR_4203</name>
</gene>
<evidence type="ECO:0000313" key="3">
    <source>
        <dbReference type="EMBL" id="ADO71985.1"/>
    </source>
</evidence>
<dbReference type="GO" id="GO:0016757">
    <property type="term" value="F:glycosyltransferase activity"/>
    <property type="evidence" value="ECO:0007669"/>
    <property type="project" value="InterPro"/>
</dbReference>
<dbReference type="Pfam" id="PF00534">
    <property type="entry name" value="Glycos_transf_1"/>
    <property type="match status" value="1"/>
</dbReference>
<dbReference type="PANTHER" id="PTHR12526">
    <property type="entry name" value="GLYCOSYLTRANSFERASE"/>
    <property type="match status" value="1"/>
</dbReference>
<dbReference type="eggNOG" id="COG0297">
    <property type="taxonomic scope" value="Bacteria"/>
</dbReference>
<organism evidence="3 4">
    <name type="scientific">Stigmatella aurantiaca (strain DW4/3-1)</name>
    <dbReference type="NCBI Taxonomy" id="378806"/>
    <lineage>
        <taxon>Bacteria</taxon>
        <taxon>Pseudomonadati</taxon>
        <taxon>Myxococcota</taxon>
        <taxon>Myxococcia</taxon>
        <taxon>Myxococcales</taxon>
        <taxon>Cystobacterineae</taxon>
        <taxon>Archangiaceae</taxon>
        <taxon>Stigmatella</taxon>
    </lineage>
</organism>
<accession>E3FQV2</accession>
<reference evidence="3 4" key="1">
    <citation type="journal article" date="2011" name="Mol. Biol. Evol.">
        <title>Comparative genomic analysis of fruiting body formation in Myxococcales.</title>
        <authorList>
            <person name="Huntley S."/>
            <person name="Hamann N."/>
            <person name="Wegener-Feldbrugge S."/>
            <person name="Treuner-Lange A."/>
            <person name="Kube M."/>
            <person name="Reinhardt R."/>
            <person name="Klages S."/>
            <person name="Muller R."/>
            <person name="Ronning C.M."/>
            <person name="Nierman W.C."/>
            <person name="Sogaard-Andersen L."/>
        </authorList>
    </citation>
    <scope>NUCLEOTIDE SEQUENCE [LARGE SCALE GENOMIC DNA]</scope>
    <source>
        <strain evidence="3 4">DW4/3-1</strain>
    </source>
</reference>
<name>E3FQV2_STIAD</name>
<feature type="domain" description="Glycosyltransferase subfamily 4-like N-terminal" evidence="2">
    <location>
        <begin position="24"/>
        <end position="199"/>
    </location>
</feature>
<keyword evidence="4" id="KW-1185">Reference proteome</keyword>